<dbReference type="InterPro" id="IPR036909">
    <property type="entry name" value="Cyt_c-like_dom_sf"/>
</dbReference>
<dbReference type="Gene3D" id="1.10.760.10">
    <property type="entry name" value="Cytochrome c-like domain"/>
    <property type="match status" value="1"/>
</dbReference>
<keyword evidence="4" id="KW-0249">Electron transport</keyword>
<comment type="caution">
    <text evidence="9">The sequence shown here is derived from an EMBL/GenBank/DDBJ whole genome shotgun (WGS) entry which is preliminary data.</text>
</comment>
<evidence type="ECO:0000256" key="7">
    <source>
        <dbReference type="SAM" id="SignalP"/>
    </source>
</evidence>
<dbReference type="Proteomes" id="UP001595962">
    <property type="component" value="Unassembled WGS sequence"/>
</dbReference>
<protein>
    <submittedName>
        <fullName evidence="9">C-type cytochrome</fullName>
    </submittedName>
</protein>
<evidence type="ECO:0000256" key="6">
    <source>
        <dbReference type="PROSITE-ProRule" id="PRU00433"/>
    </source>
</evidence>
<keyword evidence="1" id="KW-0813">Transport</keyword>
<accession>A0ABV9JKR5</accession>
<reference evidence="10" key="1">
    <citation type="journal article" date="2019" name="Int. J. Syst. Evol. Microbiol.">
        <title>The Global Catalogue of Microorganisms (GCM) 10K type strain sequencing project: providing services to taxonomists for standard genome sequencing and annotation.</title>
        <authorList>
            <consortium name="The Broad Institute Genomics Platform"/>
            <consortium name="The Broad Institute Genome Sequencing Center for Infectious Disease"/>
            <person name="Wu L."/>
            <person name="Ma J."/>
        </authorList>
    </citation>
    <scope>NUCLEOTIDE SEQUENCE [LARGE SCALE GENOMIC DNA]</scope>
    <source>
        <strain evidence="10">DT28</strain>
    </source>
</reference>
<name>A0ABV9JKR5_9GAMM</name>
<dbReference type="Pfam" id="PF13442">
    <property type="entry name" value="Cytochrome_CBB3"/>
    <property type="match status" value="1"/>
</dbReference>
<feature type="domain" description="Cytochrome c" evidence="8">
    <location>
        <begin position="174"/>
        <end position="257"/>
    </location>
</feature>
<dbReference type="RefSeq" id="WP_377332998.1">
    <property type="nucleotide sequence ID" value="NZ_JBHSGB010000006.1"/>
</dbReference>
<keyword evidence="5 6" id="KW-0408">Iron</keyword>
<dbReference type="PANTHER" id="PTHR37823:SF1">
    <property type="entry name" value="CYTOCHROME C-553-LIKE"/>
    <property type="match status" value="1"/>
</dbReference>
<evidence type="ECO:0000313" key="10">
    <source>
        <dbReference type="Proteomes" id="UP001595962"/>
    </source>
</evidence>
<feature type="signal peptide" evidence="7">
    <location>
        <begin position="1"/>
        <end position="18"/>
    </location>
</feature>
<dbReference type="PANTHER" id="PTHR37823">
    <property type="entry name" value="CYTOCHROME C-553-LIKE"/>
    <property type="match status" value="1"/>
</dbReference>
<proteinExistence type="predicted"/>
<keyword evidence="3 6" id="KW-0479">Metal-binding</keyword>
<evidence type="ECO:0000313" key="9">
    <source>
        <dbReference type="EMBL" id="MFC4654856.1"/>
    </source>
</evidence>
<keyword evidence="2 6" id="KW-0349">Heme</keyword>
<keyword evidence="10" id="KW-1185">Reference proteome</keyword>
<gene>
    <name evidence="9" type="ORF">ACFO3I_07510</name>
</gene>
<evidence type="ECO:0000256" key="5">
    <source>
        <dbReference type="ARBA" id="ARBA00023004"/>
    </source>
</evidence>
<keyword evidence="7" id="KW-0732">Signal</keyword>
<dbReference type="InterPro" id="IPR009056">
    <property type="entry name" value="Cyt_c-like_dom"/>
</dbReference>
<evidence type="ECO:0000256" key="2">
    <source>
        <dbReference type="ARBA" id="ARBA00022617"/>
    </source>
</evidence>
<dbReference type="SUPFAM" id="SSF46626">
    <property type="entry name" value="Cytochrome c"/>
    <property type="match status" value="1"/>
</dbReference>
<evidence type="ECO:0000256" key="4">
    <source>
        <dbReference type="ARBA" id="ARBA00022982"/>
    </source>
</evidence>
<dbReference type="InterPro" id="IPR051811">
    <property type="entry name" value="Cytochrome_c550/c551-like"/>
</dbReference>
<organism evidence="9 10">
    <name type="scientific">Rheinheimera marina</name>
    <dbReference type="NCBI Taxonomy" id="1774958"/>
    <lineage>
        <taxon>Bacteria</taxon>
        <taxon>Pseudomonadati</taxon>
        <taxon>Pseudomonadota</taxon>
        <taxon>Gammaproteobacteria</taxon>
        <taxon>Chromatiales</taxon>
        <taxon>Chromatiaceae</taxon>
        <taxon>Rheinheimera</taxon>
    </lineage>
</organism>
<dbReference type="PROSITE" id="PS51007">
    <property type="entry name" value="CYTC"/>
    <property type="match status" value="1"/>
</dbReference>
<dbReference type="EMBL" id="JBHSGB010000006">
    <property type="protein sequence ID" value="MFC4654856.1"/>
    <property type="molecule type" value="Genomic_DNA"/>
</dbReference>
<evidence type="ECO:0000256" key="1">
    <source>
        <dbReference type="ARBA" id="ARBA00022448"/>
    </source>
</evidence>
<evidence type="ECO:0000259" key="8">
    <source>
        <dbReference type="PROSITE" id="PS51007"/>
    </source>
</evidence>
<evidence type="ECO:0000256" key="3">
    <source>
        <dbReference type="ARBA" id="ARBA00022723"/>
    </source>
</evidence>
<sequence length="263" mass="29133">MKLWAVLLVAVSYSLAAADLTVSLPGHQLDYPLAELKQQLPVKRVELYDPVYGQQKSYLGFLLTDVLKLAGYQNGMPGDELKLVASDGYAPSMPLSLLAGEPVLAFAEAGKADFEFEAVTQGKAKLSPAPFYLVWTQGAAAKHQPWPYQLVKIELVSFAETYAALYPTGVTQDSAVYQGFLLFKSQCLSCHSINLQGGEVGPELNAPKNVTEYWSETNLRAFIKDANSFRYKSKMPSFSHLKDEQIEQLLAFLRYSKAHKVQL</sequence>
<feature type="chain" id="PRO_5046910473" evidence="7">
    <location>
        <begin position="19"/>
        <end position="263"/>
    </location>
</feature>